<evidence type="ECO:0000259" key="1">
    <source>
        <dbReference type="Pfam" id="PF14905"/>
    </source>
</evidence>
<accession>A0A645FCN7</accession>
<dbReference type="EMBL" id="VSSQ01056264">
    <property type="protein sequence ID" value="MPN10123.1"/>
    <property type="molecule type" value="Genomic_DNA"/>
</dbReference>
<reference evidence="2" key="1">
    <citation type="submission" date="2019-08" db="EMBL/GenBank/DDBJ databases">
        <authorList>
            <person name="Kucharzyk K."/>
            <person name="Murdoch R.W."/>
            <person name="Higgins S."/>
            <person name="Loffler F."/>
        </authorList>
    </citation>
    <scope>NUCLEOTIDE SEQUENCE</scope>
</reference>
<dbReference type="Pfam" id="PF14905">
    <property type="entry name" value="OMP_b-brl_3"/>
    <property type="match status" value="1"/>
</dbReference>
<evidence type="ECO:0000313" key="2">
    <source>
        <dbReference type="EMBL" id="MPN10123.1"/>
    </source>
</evidence>
<sequence>MGKVQSNDGFYYRVSVNGRVTLWKDGAVNLSGGYNSPSIRLQGKFFGYNYSNIGLSQYFLKRKLMLSLSLNNPFTKELKFRNESSTPDFKYDSENINIARSLRLNLSYNFGKMGENVRKAKRSIQNDDLKSGEGNAN</sequence>
<protein>
    <recommendedName>
        <fullName evidence="1">Outer membrane protein beta-barrel domain-containing protein</fullName>
    </recommendedName>
</protein>
<gene>
    <name evidence="2" type="ORF">SDC9_157416</name>
</gene>
<feature type="domain" description="Outer membrane protein beta-barrel" evidence="1">
    <location>
        <begin position="6"/>
        <end position="108"/>
    </location>
</feature>
<comment type="caution">
    <text evidence="2">The sequence shown here is derived from an EMBL/GenBank/DDBJ whole genome shotgun (WGS) entry which is preliminary data.</text>
</comment>
<proteinExistence type="predicted"/>
<dbReference type="InterPro" id="IPR041700">
    <property type="entry name" value="OMP_b-brl_3"/>
</dbReference>
<organism evidence="2">
    <name type="scientific">bioreactor metagenome</name>
    <dbReference type="NCBI Taxonomy" id="1076179"/>
    <lineage>
        <taxon>unclassified sequences</taxon>
        <taxon>metagenomes</taxon>
        <taxon>ecological metagenomes</taxon>
    </lineage>
</organism>
<dbReference type="AlphaFoldDB" id="A0A645FCN7"/>
<name>A0A645FCN7_9ZZZZ</name>